<comment type="caution">
    <text evidence="1">The sequence shown here is derived from an EMBL/GenBank/DDBJ whole genome shotgun (WGS) entry which is preliminary data.</text>
</comment>
<dbReference type="InterPro" id="IPR009183">
    <property type="entry name" value="UCP004962"/>
</dbReference>
<dbReference type="Pfam" id="PF09897">
    <property type="entry name" value="DUF2124"/>
    <property type="match status" value="1"/>
</dbReference>
<reference evidence="1" key="1">
    <citation type="journal article" date="2020" name="mSystems">
        <title>Genome- and Community-Level Interaction Insights into Carbon Utilization and Element Cycling Functions of Hydrothermarchaeota in Hydrothermal Sediment.</title>
        <authorList>
            <person name="Zhou Z."/>
            <person name="Liu Y."/>
            <person name="Xu W."/>
            <person name="Pan J."/>
            <person name="Luo Z.H."/>
            <person name="Li M."/>
        </authorList>
    </citation>
    <scope>NUCLEOTIDE SEQUENCE [LARGE SCALE GENOMIC DNA]</scope>
    <source>
        <strain evidence="1">SpSt-1038</strain>
    </source>
</reference>
<protein>
    <submittedName>
        <fullName evidence="1">DUF2124 domain-containing protein</fullName>
    </submittedName>
</protein>
<gene>
    <name evidence="1" type="ORF">ENL91_00940</name>
</gene>
<dbReference type="Gene3D" id="3.40.50.2300">
    <property type="match status" value="1"/>
</dbReference>
<proteinExistence type="predicted"/>
<name>A0A7J3UYR5_9CREN</name>
<dbReference type="AlphaFoldDB" id="A0A7J3UYR5"/>
<sequence length="170" mass="18739">MRRIILKEIGVLFLKSKVEVKGLSGLSKCFRTAVESIGGDGDILFVGSPFTCLPFAEFLCYGIRDLPLKPFFMPSLESGKTKELVKNEGYGYQLGGLKAGTDYRIVTLLGGLAIPKYGVPPKALKEAIDRLPGSKDTIAVCFQGSLRNLDWTNTFQFKYLIDTDLTVTME</sequence>
<accession>A0A7J3UYR5</accession>
<organism evidence="1">
    <name type="scientific">Candidatus Methanosuratincola petrocarbonis</name>
    <name type="common">ex Vanwonterghem et al. 2016</name>
    <dbReference type="NCBI Taxonomy" id="1867261"/>
    <lineage>
        <taxon>Archaea</taxon>
        <taxon>Thermoproteota</taxon>
        <taxon>Methanosuratincolia</taxon>
        <taxon>Candidatus Methanomethylicales</taxon>
        <taxon>Candidatus Methanomethylicaceae</taxon>
        <taxon>Candidatus Methanosuratincola (ex Vanwonterghem et al. 2016)</taxon>
    </lineage>
</organism>
<evidence type="ECO:0000313" key="1">
    <source>
        <dbReference type="EMBL" id="HHI48719.1"/>
    </source>
</evidence>
<dbReference type="EMBL" id="DRVT01000011">
    <property type="protein sequence ID" value="HHI48719.1"/>
    <property type="molecule type" value="Genomic_DNA"/>
</dbReference>